<evidence type="ECO:0000313" key="4">
    <source>
        <dbReference type="Proteomes" id="UP000504623"/>
    </source>
</evidence>
<dbReference type="Pfam" id="PF15242">
    <property type="entry name" value="FAM53"/>
    <property type="match status" value="1"/>
</dbReference>
<feature type="region of interest" description="Disordered" evidence="2">
    <location>
        <begin position="353"/>
        <end position="372"/>
    </location>
</feature>
<feature type="signal peptide" evidence="3">
    <location>
        <begin position="1"/>
        <end position="22"/>
    </location>
</feature>
<comment type="similarity">
    <text evidence="1">Belongs to the FAM53 family.</text>
</comment>
<protein>
    <submittedName>
        <fullName evidence="5">Protein FAM53B</fullName>
    </submittedName>
</protein>
<dbReference type="GeneID" id="102817528"/>
<feature type="non-terminal residue" evidence="5">
    <location>
        <position position="1"/>
    </location>
</feature>
<evidence type="ECO:0000313" key="5">
    <source>
        <dbReference type="RefSeq" id="XP_006867530.1"/>
    </source>
</evidence>
<feature type="compositionally biased region" description="Low complexity" evidence="2">
    <location>
        <begin position="353"/>
        <end position="365"/>
    </location>
</feature>
<sequence>TPALGWSPTLEVLIMVMIPSSSLDSQGADSVTCRTFRPELHTSEKMSQGPTLFSCGIMENDRWRDLGRKCPLRLDQPSASLWECLPEKCPDGALWHREAVTACTVTSLIKDLSLSDHNGNPSAPPSKRQCRSLSFSDEMSSCRTSWRPLGSKVWTPVEKRRYHSGDSVQRHPSGFSTMQRSSSFSLPSRANTLPSPYDQTGFHLRFAGQPCQGAPGLTTCGQVGDLWSPDPNPVGGVRLDMQRSLSCSHEQFSGYCTPSASSTPASTPELARRSSGLARSRSQPCVLNDKKVGVKRRRPEDTQDQRPSLDLAKMAQNCQTFSSLSCLSASREDCGPLSPFTLRSWTALLSASSGSTGGRTPAGTPVLEPQPHAFDDHLASKEELSYEEADYNSVLDQDLGPREELASAWRDCGAAGSGLCSLDGELDIEQIENN</sequence>
<feature type="compositionally biased region" description="Polar residues" evidence="2">
    <location>
        <begin position="174"/>
        <end position="192"/>
    </location>
</feature>
<evidence type="ECO:0000256" key="3">
    <source>
        <dbReference type="SAM" id="SignalP"/>
    </source>
</evidence>
<dbReference type="GO" id="GO:0090263">
    <property type="term" value="P:positive regulation of canonical Wnt signaling pathway"/>
    <property type="evidence" value="ECO:0007669"/>
    <property type="project" value="TreeGrafter"/>
</dbReference>
<name>A0A9B0TTM4_CHRAS</name>
<dbReference type="AlphaFoldDB" id="A0A9B0TTM4"/>
<feature type="region of interest" description="Disordered" evidence="2">
    <location>
        <begin position="161"/>
        <end position="192"/>
    </location>
</feature>
<dbReference type="PANTHER" id="PTHR28567">
    <property type="entry name" value="PROTEIN FAM53A-LIKE ISOFORM X1"/>
    <property type="match status" value="1"/>
</dbReference>
<evidence type="ECO:0000256" key="1">
    <source>
        <dbReference type="ARBA" id="ARBA00010984"/>
    </source>
</evidence>
<dbReference type="RefSeq" id="XP_006867530.1">
    <property type="nucleotide sequence ID" value="XM_006867468.1"/>
</dbReference>
<dbReference type="GO" id="GO:0005634">
    <property type="term" value="C:nucleus"/>
    <property type="evidence" value="ECO:0007669"/>
    <property type="project" value="TreeGrafter"/>
</dbReference>
<feature type="chain" id="PRO_5038701235" evidence="3">
    <location>
        <begin position="23"/>
        <end position="434"/>
    </location>
</feature>
<dbReference type="OrthoDB" id="9934966at2759"/>
<feature type="region of interest" description="Disordered" evidence="2">
    <location>
        <begin position="255"/>
        <end position="308"/>
    </location>
</feature>
<dbReference type="InterPro" id="IPR029356">
    <property type="entry name" value="FAM53"/>
</dbReference>
<dbReference type="GO" id="GO:0006606">
    <property type="term" value="P:protein import into nucleus"/>
    <property type="evidence" value="ECO:0007669"/>
    <property type="project" value="TreeGrafter"/>
</dbReference>
<gene>
    <name evidence="5" type="primary">FAM53B</name>
</gene>
<dbReference type="PANTHER" id="PTHR28567:SF1">
    <property type="entry name" value="PROTEIN FAM53B"/>
    <property type="match status" value="1"/>
</dbReference>
<reference evidence="5" key="1">
    <citation type="submission" date="2025-08" db="UniProtKB">
        <authorList>
            <consortium name="RefSeq"/>
        </authorList>
    </citation>
    <scope>IDENTIFICATION</scope>
    <source>
        <tissue evidence="5">Spleen</tissue>
    </source>
</reference>
<feature type="compositionally biased region" description="Basic and acidic residues" evidence="2">
    <location>
        <begin position="288"/>
        <end position="304"/>
    </location>
</feature>
<accession>A0A9B0TTM4</accession>
<evidence type="ECO:0000256" key="2">
    <source>
        <dbReference type="SAM" id="MobiDB-lite"/>
    </source>
</evidence>
<proteinExistence type="inferred from homology"/>
<organism evidence="4 5">
    <name type="scientific">Chrysochloris asiatica</name>
    <name type="common">Cape golden mole</name>
    <dbReference type="NCBI Taxonomy" id="185453"/>
    <lineage>
        <taxon>Eukaryota</taxon>
        <taxon>Metazoa</taxon>
        <taxon>Chordata</taxon>
        <taxon>Craniata</taxon>
        <taxon>Vertebrata</taxon>
        <taxon>Euteleostomi</taxon>
        <taxon>Mammalia</taxon>
        <taxon>Eutheria</taxon>
        <taxon>Afrotheria</taxon>
        <taxon>Chrysochloridae</taxon>
        <taxon>Chrysochlorinae</taxon>
        <taxon>Chrysochloris</taxon>
    </lineage>
</organism>
<keyword evidence="3" id="KW-0732">Signal</keyword>
<keyword evidence="4" id="KW-1185">Reference proteome</keyword>
<feature type="compositionally biased region" description="Low complexity" evidence="2">
    <location>
        <begin position="257"/>
        <end position="282"/>
    </location>
</feature>
<dbReference type="Proteomes" id="UP000504623">
    <property type="component" value="Unplaced"/>
</dbReference>
<dbReference type="CTD" id="9679"/>